<reference evidence="3" key="1">
    <citation type="submission" date="2007-10" db="EMBL/GenBank/DDBJ databases">
        <title>Complete sequence of chromosome of Desulforudis audaxviator MP104C.</title>
        <authorList>
            <person name="Copeland A."/>
            <person name="Lucas S."/>
            <person name="Lapidus A."/>
            <person name="Barry K."/>
            <person name="Glavina del Rio T."/>
            <person name="Dalin E."/>
            <person name="Tice H."/>
            <person name="Bruce D."/>
            <person name="Pitluck S."/>
            <person name="Lowry S.R."/>
            <person name="Larimer F."/>
            <person name="Land M.L."/>
            <person name="Hauser L."/>
            <person name="Kyrpides N."/>
            <person name="Ivanova N.N."/>
            <person name="Richardson P."/>
        </authorList>
    </citation>
    <scope>NUCLEOTIDE SEQUENCE [LARGE SCALE GENOMIC DNA]</scope>
    <source>
        <strain evidence="3">MP104C</strain>
    </source>
</reference>
<dbReference type="STRING" id="477974.Daud_2203"/>
<reference evidence="2 3" key="2">
    <citation type="journal article" date="2008" name="Science">
        <title>Environmental genomics reveals a single-species ecosystem deep within Earth.</title>
        <authorList>
            <person name="Chivian D."/>
            <person name="Brodie E.L."/>
            <person name="Alm E.J."/>
            <person name="Culley D.E."/>
            <person name="Dehal P.S."/>
            <person name="Desantis T.Z."/>
            <person name="Gihring T.M."/>
            <person name="Lapidus A."/>
            <person name="Lin L.H."/>
            <person name="Lowry S.R."/>
            <person name="Moser D.P."/>
            <person name="Richardson P.M."/>
            <person name="Southam G."/>
            <person name="Wanger G."/>
            <person name="Pratt L.M."/>
            <person name="Andersen G.L."/>
            <person name="Hazen T.C."/>
            <person name="Brockman F.J."/>
            <person name="Arkin A.P."/>
            <person name="Onstott T.C."/>
        </authorList>
    </citation>
    <scope>NUCLEOTIDE SEQUENCE [LARGE SCALE GENOMIC DNA]</scope>
    <source>
        <strain evidence="2 3">MP104C</strain>
    </source>
</reference>
<dbReference type="OrthoDB" id="9787613at2"/>
<protein>
    <recommendedName>
        <fullName evidence="1">Peptidase MA-like domain-containing protein</fullName>
    </recommendedName>
</protein>
<dbReference type="RefSeq" id="WP_012303264.1">
    <property type="nucleotide sequence ID" value="NC_010424.1"/>
</dbReference>
<accession>B1I6P2</accession>
<dbReference type="eggNOG" id="COG0308">
    <property type="taxonomic scope" value="Bacteria"/>
</dbReference>
<evidence type="ECO:0000259" key="1">
    <source>
        <dbReference type="Pfam" id="PF13485"/>
    </source>
</evidence>
<keyword evidence="3" id="KW-1185">Reference proteome</keyword>
<feature type="domain" description="Peptidase MA-like" evidence="1">
    <location>
        <begin position="88"/>
        <end position="283"/>
    </location>
</feature>
<dbReference type="KEGG" id="dau:Daud_2203"/>
<dbReference type="Proteomes" id="UP000008544">
    <property type="component" value="Chromosome"/>
</dbReference>
<sequence length="286" mass="32702">MSRKARLVARLTLVSVLVSSLVLMKIPTVPNLYINSLIREINKRVLVWYSYSRGMDALSGERFIVFYHAGRQREAEMVLTAAEGFYPALAENFGLEIQGPVPVLLYDDRESLNKSFGWPADADTLGVYWAGSIRVLSPDAWINSADERDYYRVFAELGPMSHEIAHLFVDYLSMGNCPRWFNEGVAQYQEHRLTGFHFGEACSFPLEKAFSLEELAGFDTLEEQNRAYHQSFSIVSFLVETYGWPAVVSVLREFGRGADLEDGLKRVFGIDPNTLDGEWKRWVRYR</sequence>
<gene>
    <name evidence="2" type="ordered locus">Daud_2203</name>
</gene>
<dbReference type="HOGENOM" id="CLU_079582_0_0_9"/>
<dbReference type="Pfam" id="PF13485">
    <property type="entry name" value="Peptidase_MA_2"/>
    <property type="match status" value="1"/>
</dbReference>
<evidence type="ECO:0000313" key="3">
    <source>
        <dbReference type="Proteomes" id="UP000008544"/>
    </source>
</evidence>
<evidence type="ECO:0000313" key="2">
    <source>
        <dbReference type="EMBL" id="ACA60690.1"/>
    </source>
</evidence>
<name>B1I6P2_DESAP</name>
<dbReference type="AlphaFoldDB" id="B1I6P2"/>
<proteinExistence type="predicted"/>
<dbReference type="EMBL" id="CP000860">
    <property type="protein sequence ID" value="ACA60690.1"/>
    <property type="molecule type" value="Genomic_DNA"/>
</dbReference>
<dbReference type="InterPro" id="IPR039568">
    <property type="entry name" value="Peptidase_MA-like_dom"/>
</dbReference>
<organism evidence="2 3">
    <name type="scientific">Desulforudis audaxviator (strain MP104C)</name>
    <dbReference type="NCBI Taxonomy" id="477974"/>
    <lineage>
        <taxon>Bacteria</taxon>
        <taxon>Bacillati</taxon>
        <taxon>Bacillota</taxon>
        <taxon>Clostridia</taxon>
        <taxon>Thermoanaerobacterales</taxon>
        <taxon>Candidatus Desulforudaceae</taxon>
        <taxon>Candidatus Desulforudis</taxon>
    </lineage>
</organism>